<comment type="caution">
    <text evidence="2">The sequence shown here is derived from an EMBL/GenBank/DDBJ whole genome shotgun (WGS) entry which is preliminary data.</text>
</comment>
<dbReference type="NCBIfam" id="NF033516">
    <property type="entry name" value="transpos_IS3"/>
    <property type="match status" value="1"/>
</dbReference>
<dbReference type="PROSITE" id="PS50994">
    <property type="entry name" value="INTEGRASE"/>
    <property type="match status" value="1"/>
</dbReference>
<name>A0ABX9MZB7_9BURK</name>
<dbReference type="PANTHER" id="PTHR46889">
    <property type="entry name" value="TRANSPOSASE INSF FOR INSERTION SEQUENCE IS3B-RELATED"/>
    <property type="match status" value="1"/>
</dbReference>
<dbReference type="Pfam" id="PF13276">
    <property type="entry name" value="HTH_21"/>
    <property type="match status" value="1"/>
</dbReference>
<dbReference type="Gene3D" id="1.10.10.60">
    <property type="entry name" value="Homeodomain-like"/>
    <property type="match status" value="1"/>
</dbReference>
<dbReference type="InterPro" id="IPR048020">
    <property type="entry name" value="Transpos_IS3"/>
</dbReference>
<dbReference type="Pfam" id="PF01527">
    <property type="entry name" value="HTH_Tnp_1"/>
    <property type="match status" value="1"/>
</dbReference>
<dbReference type="InterPro" id="IPR050900">
    <property type="entry name" value="Transposase_IS3/IS150/IS904"/>
</dbReference>
<evidence type="ECO:0000313" key="2">
    <source>
        <dbReference type="EMBL" id="RII84172.1"/>
    </source>
</evidence>
<dbReference type="SUPFAM" id="SSF46689">
    <property type="entry name" value="Homeodomain-like"/>
    <property type="match status" value="1"/>
</dbReference>
<organism evidence="2 3">
    <name type="scientific">Neopusillimonas maritima</name>
    <dbReference type="NCBI Taxonomy" id="2026239"/>
    <lineage>
        <taxon>Bacteria</taxon>
        <taxon>Pseudomonadati</taxon>
        <taxon>Pseudomonadota</taxon>
        <taxon>Betaproteobacteria</taxon>
        <taxon>Burkholderiales</taxon>
        <taxon>Alcaligenaceae</taxon>
        <taxon>Neopusillimonas</taxon>
    </lineage>
</organism>
<sequence>MSRARFTEEFKIAAVKQVADHGRPVAEVAARLGVSTHSMYAWLKRYNTSPEQRQQDSAEATEIKRLRTEVKRLTEERDNLKKSRRVLCQGVRLKYAFIEQHSTQYAVRRLCAVLQVHHSGYYAWRRNAHSQRHHEDQRLLALVKASWLESARVYGYRKVHHDLRALGESCSRHRVARLMRIHGWRAQVGYRRRPGSYGGIPHSVAANILDRQFDVAAPNTAWVTDITYIRTHEGWLYLAVVLDLFSRQVVGWSMDSRMSKDLVLQALLAAVWRRKPKQRVMVHSDRGSQYASDTYQTLLTQYGIRCSMSRKGNCWDNAVMERFFLNLKMERVWQRDYANHVEAEKDVTHYIVGFYNVQRLHSTLGYIAPVDYELQNNVEKPIAVSEIA</sequence>
<dbReference type="PANTHER" id="PTHR46889:SF4">
    <property type="entry name" value="TRANSPOSASE INSO FOR INSERTION SEQUENCE ELEMENT IS911B-RELATED"/>
    <property type="match status" value="1"/>
</dbReference>
<dbReference type="SUPFAM" id="SSF53098">
    <property type="entry name" value="Ribonuclease H-like"/>
    <property type="match status" value="1"/>
</dbReference>
<dbReference type="InterPro" id="IPR012337">
    <property type="entry name" value="RNaseH-like_sf"/>
</dbReference>
<dbReference type="EMBL" id="NQOU01000001">
    <property type="protein sequence ID" value="RII84172.1"/>
    <property type="molecule type" value="Genomic_DNA"/>
</dbReference>
<dbReference type="InterPro" id="IPR009057">
    <property type="entry name" value="Homeodomain-like_sf"/>
</dbReference>
<gene>
    <name evidence="2" type="ORF">CJO09_02790</name>
</gene>
<evidence type="ECO:0000313" key="3">
    <source>
        <dbReference type="Proteomes" id="UP000266483"/>
    </source>
</evidence>
<proteinExistence type="predicted"/>
<keyword evidence="3" id="KW-1185">Reference proteome</keyword>
<protein>
    <submittedName>
        <fullName evidence="2">IS3 family transposase</fullName>
    </submittedName>
</protein>
<evidence type="ECO:0000259" key="1">
    <source>
        <dbReference type="PROSITE" id="PS50994"/>
    </source>
</evidence>
<dbReference type="InterPro" id="IPR002514">
    <property type="entry name" value="Transposase_8"/>
</dbReference>
<dbReference type="Proteomes" id="UP000266483">
    <property type="component" value="Unassembled WGS sequence"/>
</dbReference>
<dbReference type="InterPro" id="IPR025948">
    <property type="entry name" value="HTH-like_dom"/>
</dbReference>
<accession>A0ABX9MZB7</accession>
<dbReference type="Pfam" id="PF13333">
    <property type="entry name" value="rve_2"/>
    <property type="match status" value="1"/>
</dbReference>
<dbReference type="Gene3D" id="3.30.420.10">
    <property type="entry name" value="Ribonuclease H-like superfamily/Ribonuclease H"/>
    <property type="match status" value="1"/>
</dbReference>
<dbReference type="InterPro" id="IPR036397">
    <property type="entry name" value="RNaseH_sf"/>
</dbReference>
<dbReference type="Pfam" id="PF00665">
    <property type="entry name" value="rve"/>
    <property type="match status" value="1"/>
</dbReference>
<reference evidence="2 3" key="1">
    <citation type="submission" date="2017-08" db="EMBL/GenBank/DDBJ databases">
        <title>Pusillimonas indicus sp. nov., a member of the family Alcaligenaceae isolated from surface seawater.</title>
        <authorList>
            <person name="Li J."/>
        </authorList>
    </citation>
    <scope>NUCLEOTIDE SEQUENCE [LARGE SCALE GENOMIC DNA]</scope>
    <source>
        <strain evidence="2 3">17-4A</strain>
    </source>
</reference>
<feature type="domain" description="Integrase catalytic" evidence="1">
    <location>
        <begin position="214"/>
        <end position="377"/>
    </location>
</feature>
<dbReference type="InterPro" id="IPR001584">
    <property type="entry name" value="Integrase_cat-core"/>
</dbReference>